<sequence>MKFDVNVFLLFLTSATAYEPCYNNNDCTSQCRSIGSCICNERICVEVECTKNEHCSMRYGDKNGFICNESHHCQMVQCTNNLHCRVFCQDEICICAENKCREVECTRNHHCVERYGEEEGYICNKSHQCERVECTKNHHCIGCRYESLPFACDKKSNRCVEVDCVRNEHCREKERCIYKKCKVMFECEKHSHCKDDEICRGNRCYKRECYSNFLCGDNEICKNHKCIPGKSKKPGSSYSYY</sequence>
<accession>A0ABN7TEY8</accession>
<gene>
    <name evidence="2" type="ORF">OKIOD_LOCUS17037</name>
</gene>
<evidence type="ECO:0000313" key="2">
    <source>
        <dbReference type="EMBL" id="CAG5114208.1"/>
    </source>
</evidence>
<reference evidence="2 3" key="1">
    <citation type="submission" date="2021-04" db="EMBL/GenBank/DDBJ databases">
        <authorList>
            <person name="Bliznina A."/>
        </authorList>
    </citation>
    <scope>NUCLEOTIDE SEQUENCE [LARGE SCALE GENOMIC DNA]</scope>
</reference>
<name>A0ABN7TEY8_OIKDI</name>
<proteinExistence type="predicted"/>
<dbReference type="EMBL" id="OU015567">
    <property type="protein sequence ID" value="CAG5114208.1"/>
    <property type="molecule type" value="Genomic_DNA"/>
</dbReference>
<evidence type="ECO:0000256" key="1">
    <source>
        <dbReference type="SAM" id="SignalP"/>
    </source>
</evidence>
<feature type="chain" id="PRO_5046377009" evidence="1">
    <location>
        <begin position="18"/>
        <end position="241"/>
    </location>
</feature>
<feature type="signal peptide" evidence="1">
    <location>
        <begin position="1"/>
        <end position="17"/>
    </location>
</feature>
<keyword evidence="3" id="KW-1185">Reference proteome</keyword>
<evidence type="ECO:0000313" key="3">
    <source>
        <dbReference type="Proteomes" id="UP001158576"/>
    </source>
</evidence>
<keyword evidence="1" id="KW-0732">Signal</keyword>
<protein>
    <submittedName>
        <fullName evidence="2">Oidioi.mRNA.OKI2018_I69.chr2.g8272.t1.cds</fullName>
    </submittedName>
</protein>
<organism evidence="2 3">
    <name type="scientific">Oikopleura dioica</name>
    <name type="common">Tunicate</name>
    <dbReference type="NCBI Taxonomy" id="34765"/>
    <lineage>
        <taxon>Eukaryota</taxon>
        <taxon>Metazoa</taxon>
        <taxon>Chordata</taxon>
        <taxon>Tunicata</taxon>
        <taxon>Appendicularia</taxon>
        <taxon>Copelata</taxon>
        <taxon>Oikopleuridae</taxon>
        <taxon>Oikopleura</taxon>
    </lineage>
</organism>
<dbReference type="Proteomes" id="UP001158576">
    <property type="component" value="Chromosome 2"/>
</dbReference>